<proteinExistence type="predicted"/>
<dbReference type="InterPro" id="IPR054289">
    <property type="entry name" value="DUF7025"/>
</dbReference>
<feature type="compositionally biased region" description="Low complexity" evidence="1">
    <location>
        <begin position="66"/>
        <end position="83"/>
    </location>
</feature>
<gene>
    <name evidence="3" type="ORF">BO70DRAFT_379229</name>
</gene>
<dbReference type="InterPro" id="IPR003593">
    <property type="entry name" value="AAA+_ATPase"/>
</dbReference>
<feature type="compositionally biased region" description="Acidic residues" evidence="1">
    <location>
        <begin position="1103"/>
        <end position="1126"/>
    </location>
</feature>
<dbReference type="InterPro" id="IPR003959">
    <property type="entry name" value="ATPase_AAA_core"/>
</dbReference>
<dbReference type="InterPro" id="IPR056599">
    <property type="entry name" value="AAA_lid_fung"/>
</dbReference>
<dbReference type="AlphaFoldDB" id="A0A317WDV2"/>
<feature type="domain" description="AAA+ ATPase" evidence="2">
    <location>
        <begin position="705"/>
        <end position="832"/>
    </location>
</feature>
<feature type="compositionally biased region" description="Basic residues" evidence="1">
    <location>
        <begin position="179"/>
        <end position="189"/>
    </location>
</feature>
<accession>A0A317WDV2</accession>
<dbReference type="GeneID" id="37067557"/>
<dbReference type="STRING" id="1448321.A0A317WDV2"/>
<protein>
    <recommendedName>
        <fullName evidence="2">AAA+ ATPase domain-containing protein</fullName>
    </recommendedName>
</protein>
<feature type="region of interest" description="Disordered" evidence="1">
    <location>
        <begin position="167"/>
        <end position="204"/>
    </location>
</feature>
<dbReference type="RefSeq" id="XP_025399845.1">
    <property type="nucleotide sequence ID" value="XM_025545320.1"/>
</dbReference>
<feature type="region of interest" description="Disordered" evidence="1">
    <location>
        <begin position="920"/>
        <end position="947"/>
    </location>
</feature>
<dbReference type="OrthoDB" id="10042665at2759"/>
<keyword evidence="4" id="KW-1185">Reference proteome</keyword>
<feature type="compositionally biased region" description="Low complexity" evidence="1">
    <location>
        <begin position="380"/>
        <end position="402"/>
    </location>
</feature>
<feature type="region of interest" description="Disordered" evidence="1">
    <location>
        <begin position="377"/>
        <end position="402"/>
    </location>
</feature>
<dbReference type="VEuPathDB" id="FungiDB:BO70DRAFT_379229"/>
<dbReference type="GO" id="GO:0005524">
    <property type="term" value="F:ATP binding"/>
    <property type="evidence" value="ECO:0007669"/>
    <property type="project" value="InterPro"/>
</dbReference>
<sequence>MSTMVATPTSPVERLHTEPDPVHPERNTENHGPPEPAPTLTPTHTTNINANGDVGGDGDPGSISPTTLTDADTSTLDDASSALNAPSPLHDNDTNTTTTTPESDAETAKGDADADADADASDSEDDWSRIQKLPPIVEYKMMDFDQFKNRHGSEDGRSIIEVLRVGPSTRGKVSAEQSRRRRGRRRRTHAAGGSGGGGGGSAELNDTWIQRVRIQSQPIISHLQNVTGSNGWDVTRPRTFFRPFHTMVYFHDRMKESLRILEDRWAEAERRESVGEGGMKKDGETENYGEGDEEDDEEEDDDDDERSDIGEPKIDITGPDLNSVTALRHLRCYVGFVEKELIPLYERFNTTAVRKVLFSDLWMLFREGETLYCVSDSDESQSTSTSNPFSSSNSPSSTSSSTPMHQTAWRLYFIGDTIIKDHTPDDMGNEYSTFNAHCYHVDYDGNTYGAVKHIFKIKFFEGEKDITSLEIYPMRYAKDAESIRSHLIEQGNKFQSIINERHLLYKGWTITSTPTGEVEADFKTPEHIESDVIVDLVEGFQRYPSCKPEFYTTADEDDEWKFGEDDIHIRHWTDQRRVMLLGEVEEITVRGDCVVFRQINELLKTDPFLPESKSDKISRLADEDLMLLPRRMIAYVLRERKFVMVDIWSLQGVTAQANAFRDLKINPNHKRMVKALVQAHFKKQDLQKKRPLVGLSQDLITGKGSGLVILLHGAPGVGKTATAEAVAQANKKPLFVITCGDLGYSPKEVEEALNNIFRLAHLWNCVLLLDEADIFLSRRETTDLKRNALVSVFLRVLEYYSGILFLTTNRVGTLDEAFKSRIHVSLYYETLKKKQTLAIFQVNIDKLKAMETSKQEQLKDEEEFQEPLLTVDEKSILHYAAWYFDHVPDSRWNGRQIRNAFQIASSLARYDMRKTALDEWGEDETPSSQGPGQQQQQEEEEEAETVDVATGPVLDWWQFDMVAEAIERFETYMQEATGGTDVDAARIEHIRADDFDYQSTPPRPRYRPPRNPREWTQAARGGRARPIPPAPALRRGPGPGRGQPQPPSRADHAAPPGWRGGRQGPPPRRYQPPTSATVTPSRRAPRRMEMSPSGWDDGHGAPEEDQGMEEGYDDYYGGEEQYEEDY</sequence>
<evidence type="ECO:0000313" key="3">
    <source>
        <dbReference type="EMBL" id="PWY83402.1"/>
    </source>
</evidence>
<dbReference type="GO" id="GO:0016887">
    <property type="term" value="F:ATP hydrolysis activity"/>
    <property type="evidence" value="ECO:0007669"/>
    <property type="project" value="InterPro"/>
</dbReference>
<dbReference type="CDD" id="cd19481">
    <property type="entry name" value="RecA-like_protease"/>
    <property type="match status" value="1"/>
</dbReference>
<dbReference type="Proteomes" id="UP000247233">
    <property type="component" value="Unassembled WGS sequence"/>
</dbReference>
<feature type="compositionally biased region" description="Acidic residues" evidence="1">
    <location>
        <begin position="113"/>
        <end position="125"/>
    </location>
</feature>
<dbReference type="Pfam" id="PF23232">
    <property type="entry name" value="AAA_lid_13"/>
    <property type="match status" value="1"/>
</dbReference>
<feature type="compositionally biased region" description="Basic and acidic residues" evidence="1">
    <location>
        <begin position="13"/>
        <end position="29"/>
    </location>
</feature>
<comment type="caution">
    <text evidence="3">The sequence shown here is derived from an EMBL/GenBank/DDBJ whole genome shotgun (WGS) entry which is preliminary data.</text>
</comment>
<feature type="region of interest" description="Disordered" evidence="1">
    <location>
        <begin position="993"/>
        <end position="1126"/>
    </location>
</feature>
<feature type="compositionally biased region" description="Gly residues" evidence="1">
    <location>
        <begin position="192"/>
        <end position="201"/>
    </location>
</feature>
<organism evidence="3 4">
    <name type="scientific">Aspergillus heteromorphus CBS 117.55</name>
    <dbReference type="NCBI Taxonomy" id="1448321"/>
    <lineage>
        <taxon>Eukaryota</taxon>
        <taxon>Fungi</taxon>
        <taxon>Dikarya</taxon>
        <taxon>Ascomycota</taxon>
        <taxon>Pezizomycotina</taxon>
        <taxon>Eurotiomycetes</taxon>
        <taxon>Eurotiomycetidae</taxon>
        <taxon>Eurotiales</taxon>
        <taxon>Aspergillaceae</taxon>
        <taxon>Aspergillus</taxon>
        <taxon>Aspergillus subgen. Circumdati</taxon>
    </lineage>
</organism>
<feature type="region of interest" description="Disordered" evidence="1">
    <location>
        <begin position="1"/>
        <end position="130"/>
    </location>
</feature>
<dbReference type="Gene3D" id="3.40.50.300">
    <property type="entry name" value="P-loop containing nucleotide triphosphate hydrolases"/>
    <property type="match status" value="1"/>
</dbReference>
<dbReference type="SUPFAM" id="SSF52540">
    <property type="entry name" value="P-loop containing nucleoside triphosphate hydrolases"/>
    <property type="match status" value="1"/>
</dbReference>
<feature type="compositionally biased region" description="Basic and acidic residues" evidence="1">
    <location>
        <begin position="271"/>
        <end position="284"/>
    </location>
</feature>
<name>A0A317WDV2_9EURO</name>
<evidence type="ECO:0000313" key="4">
    <source>
        <dbReference type="Proteomes" id="UP000247233"/>
    </source>
</evidence>
<dbReference type="Pfam" id="PF00004">
    <property type="entry name" value="AAA"/>
    <property type="match status" value="1"/>
</dbReference>
<feature type="compositionally biased region" description="Acidic residues" evidence="1">
    <location>
        <begin position="285"/>
        <end position="306"/>
    </location>
</feature>
<evidence type="ECO:0000259" key="2">
    <source>
        <dbReference type="SMART" id="SM00382"/>
    </source>
</evidence>
<reference evidence="3 4" key="1">
    <citation type="submission" date="2016-12" db="EMBL/GenBank/DDBJ databases">
        <title>The genomes of Aspergillus section Nigri reveals drivers in fungal speciation.</title>
        <authorList>
            <consortium name="DOE Joint Genome Institute"/>
            <person name="Vesth T.C."/>
            <person name="Nybo J."/>
            <person name="Theobald S."/>
            <person name="Brandl J."/>
            <person name="Frisvad J.C."/>
            <person name="Nielsen K.F."/>
            <person name="Lyhne E.K."/>
            <person name="Kogle M.E."/>
            <person name="Kuo A."/>
            <person name="Riley R."/>
            <person name="Clum A."/>
            <person name="Nolan M."/>
            <person name="Lipzen A."/>
            <person name="Salamov A."/>
            <person name="Henrissat B."/>
            <person name="Wiebenga A."/>
            <person name="De Vries R.P."/>
            <person name="Grigoriev I.V."/>
            <person name="Mortensen U.H."/>
            <person name="Andersen M.R."/>
            <person name="Baker S.E."/>
        </authorList>
    </citation>
    <scope>NUCLEOTIDE SEQUENCE [LARGE SCALE GENOMIC DNA]</scope>
    <source>
        <strain evidence="3 4">CBS 117.55</strain>
    </source>
</reference>
<feature type="compositionally biased region" description="Polar residues" evidence="1">
    <location>
        <begin position="40"/>
        <end position="50"/>
    </location>
</feature>
<feature type="compositionally biased region" description="Polar residues" evidence="1">
    <location>
        <begin position="1"/>
        <end position="10"/>
    </location>
</feature>
<dbReference type="EMBL" id="MSFL01000010">
    <property type="protein sequence ID" value="PWY83402.1"/>
    <property type="molecule type" value="Genomic_DNA"/>
</dbReference>
<dbReference type="PANTHER" id="PTHR46411">
    <property type="entry name" value="FAMILY ATPASE, PUTATIVE-RELATED"/>
    <property type="match status" value="1"/>
</dbReference>
<dbReference type="InterPro" id="IPR027417">
    <property type="entry name" value="P-loop_NTPase"/>
</dbReference>
<dbReference type="PANTHER" id="PTHR46411:SF3">
    <property type="entry name" value="AAA+ ATPASE DOMAIN-CONTAINING PROTEIN"/>
    <property type="match status" value="1"/>
</dbReference>
<dbReference type="SMART" id="SM00382">
    <property type="entry name" value="AAA"/>
    <property type="match status" value="1"/>
</dbReference>
<feature type="region of interest" description="Disordered" evidence="1">
    <location>
        <begin position="271"/>
        <end position="318"/>
    </location>
</feature>
<evidence type="ECO:0000256" key="1">
    <source>
        <dbReference type="SAM" id="MobiDB-lite"/>
    </source>
</evidence>
<dbReference type="Pfam" id="PF22942">
    <property type="entry name" value="DUF7025"/>
    <property type="match status" value="1"/>
</dbReference>